<dbReference type="Proteomes" id="UP000242861">
    <property type="component" value="Unassembled WGS sequence"/>
</dbReference>
<dbReference type="SUPFAM" id="SSF47384">
    <property type="entry name" value="Homodimeric domain of signal transducing histidine kinase"/>
    <property type="match status" value="1"/>
</dbReference>
<dbReference type="InterPro" id="IPR035965">
    <property type="entry name" value="PAS-like_dom_sf"/>
</dbReference>
<keyword evidence="4 8" id="KW-0808">Transferase</keyword>
<protein>
    <recommendedName>
        <fullName evidence="2">histidine kinase</fullName>
        <ecNumber evidence="2">2.7.13.3</ecNumber>
    </recommendedName>
</protein>
<dbReference type="InterPro" id="IPR000700">
    <property type="entry name" value="PAS-assoc_C"/>
</dbReference>
<feature type="domain" description="PAS" evidence="6">
    <location>
        <begin position="391"/>
        <end position="428"/>
    </location>
</feature>
<dbReference type="AlphaFoldDB" id="A0A2I0CMJ2"/>
<dbReference type="PANTHER" id="PTHR43065:SF42">
    <property type="entry name" value="TWO-COMPONENT SENSOR PPRA"/>
    <property type="match status" value="1"/>
</dbReference>
<evidence type="ECO:0000313" key="8">
    <source>
        <dbReference type="EMBL" id="PKF70369.1"/>
    </source>
</evidence>
<dbReference type="Gene3D" id="3.30.565.10">
    <property type="entry name" value="Histidine kinase-like ATPase, C-terminal domain"/>
    <property type="match status" value="1"/>
</dbReference>
<sequence>MTAQHDFAALALQGWLASLREQLPLAAQGEALRRALLSAPGVRQTGYLAWQASSGIYAQQDGGPALPPGQGDPLQASDLALHQLLAEQPCLSLQQVRQLPCWLAGRLRRAALSQGWVLALSWQADGAGLLLVECAEELESAWLAWLQPLLNQLASLAGGQPASSPLLVNDPQPALLLDAGGRPLACNPALLRLLGERPFADYAQLLPVNHAALRRACLQQQRAIDAVEAQDGERSLVWCFIPEPAEGRVLARCREASEELRSAREAAQARRLYRLITENTTDLISRHTPDGRFLDASPASWTLLGYWPEQLRGSSVRRLLHRQDRRLLRLAAQALEQDGYHTMTMRLRHRQGHYLWFETASRAIRETYTGAVVEVVSVSRDITLRVQAEENRRRLAEVVEANTDLVLFIDAAGQLSYLNPAARRALGLAHGAALPALCELLAPAVLQQLHGSGRQLAERDGVWSSEGQLRAASGASLPVSLVLLAHRAAGGERYYSLIARDMTERELREAQQRRHQDELAHTARLVSLGELASGIAHEINQPLAAVVNYASASQRYLQSLGDNPQAAERVAQGLARITEQANHASEVIRRLRAFLRKGQRRMQALQPAELIHEAVLLCQWQAGNSQISIIEQAEGALGCVYADRVLLEQVLLNLLRNAIDANREHCAGQPSQIVISARVEQGSLCMRVEDQGPGVPAEALEHLFTPFYTSKAEGLGLGLSMSRSIIEGFGGSLEARPGVSAGLCLECRLPLVRQDHEQS</sequence>
<dbReference type="SMART" id="SM00086">
    <property type="entry name" value="PAC"/>
    <property type="match status" value="2"/>
</dbReference>
<dbReference type="PROSITE" id="PS50113">
    <property type="entry name" value="PAC"/>
    <property type="match status" value="1"/>
</dbReference>
<evidence type="ECO:0000256" key="4">
    <source>
        <dbReference type="ARBA" id="ARBA00022777"/>
    </source>
</evidence>
<dbReference type="InterPro" id="IPR003661">
    <property type="entry name" value="HisK_dim/P_dom"/>
</dbReference>
<dbReference type="Gene3D" id="3.30.450.20">
    <property type="entry name" value="PAS domain"/>
    <property type="match status" value="2"/>
</dbReference>
<dbReference type="Pfam" id="PF08448">
    <property type="entry name" value="PAS_4"/>
    <property type="match status" value="1"/>
</dbReference>
<comment type="caution">
    <text evidence="8">The sequence shown here is derived from an EMBL/GenBank/DDBJ whole genome shotgun (WGS) entry which is preliminary data.</text>
</comment>
<dbReference type="InterPro" id="IPR001610">
    <property type="entry name" value="PAC"/>
</dbReference>
<dbReference type="EMBL" id="PIYS01000027">
    <property type="protein sequence ID" value="PKF70369.1"/>
    <property type="molecule type" value="Genomic_DNA"/>
</dbReference>
<dbReference type="InterPro" id="IPR013655">
    <property type="entry name" value="PAS_fold_3"/>
</dbReference>
<dbReference type="CDD" id="cd00082">
    <property type="entry name" value="HisKA"/>
    <property type="match status" value="1"/>
</dbReference>
<keyword evidence="3" id="KW-0597">Phosphoprotein</keyword>
<dbReference type="InterPro" id="IPR003594">
    <property type="entry name" value="HATPase_dom"/>
</dbReference>
<evidence type="ECO:0000259" key="7">
    <source>
        <dbReference type="PROSITE" id="PS50113"/>
    </source>
</evidence>
<keyword evidence="4 8" id="KW-0418">Kinase</keyword>
<dbReference type="Pfam" id="PF08447">
    <property type="entry name" value="PAS_3"/>
    <property type="match status" value="1"/>
</dbReference>
<proteinExistence type="predicted"/>
<dbReference type="InterPro" id="IPR004358">
    <property type="entry name" value="Sig_transdc_His_kin-like_C"/>
</dbReference>
<dbReference type="InterPro" id="IPR036890">
    <property type="entry name" value="HATPase_C_sf"/>
</dbReference>
<dbReference type="SUPFAM" id="SSF55874">
    <property type="entry name" value="ATPase domain of HSP90 chaperone/DNA topoisomerase II/histidine kinase"/>
    <property type="match status" value="1"/>
</dbReference>
<dbReference type="NCBIfam" id="TIGR00229">
    <property type="entry name" value="sensory_box"/>
    <property type="match status" value="2"/>
</dbReference>
<dbReference type="PROSITE" id="PS50112">
    <property type="entry name" value="PAS"/>
    <property type="match status" value="2"/>
</dbReference>
<dbReference type="SMART" id="SM00387">
    <property type="entry name" value="HATPase_c"/>
    <property type="match status" value="1"/>
</dbReference>
<dbReference type="InterPro" id="IPR005467">
    <property type="entry name" value="His_kinase_dom"/>
</dbReference>
<comment type="catalytic activity">
    <reaction evidence="1">
        <text>ATP + protein L-histidine = ADP + protein N-phospho-L-histidine.</text>
        <dbReference type="EC" id="2.7.13.3"/>
    </reaction>
</comment>
<dbReference type="SMART" id="SM00388">
    <property type="entry name" value="HisKA"/>
    <property type="match status" value="1"/>
</dbReference>
<evidence type="ECO:0000256" key="1">
    <source>
        <dbReference type="ARBA" id="ARBA00000085"/>
    </source>
</evidence>
<dbReference type="InterPro" id="IPR000014">
    <property type="entry name" value="PAS"/>
</dbReference>
<dbReference type="CDD" id="cd00130">
    <property type="entry name" value="PAS"/>
    <property type="match status" value="2"/>
</dbReference>
<dbReference type="PRINTS" id="PR00344">
    <property type="entry name" value="BCTRLSENSOR"/>
</dbReference>
<name>A0A2I0CMJ2_9PSED</name>
<organism evidence="8 9">
    <name type="scientific">Pseudomonas fluvialis</name>
    <dbReference type="NCBI Taxonomy" id="1793966"/>
    <lineage>
        <taxon>Bacteria</taxon>
        <taxon>Pseudomonadati</taxon>
        <taxon>Pseudomonadota</taxon>
        <taxon>Gammaproteobacteria</taxon>
        <taxon>Pseudomonadales</taxon>
        <taxon>Pseudomonadaceae</taxon>
        <taxon>Pseudomonas</taxon>
    </lineage>
</organism>
<reference evidence="9" key="1">
    <citation type="submission" date="2017-12" db="EMBL/GenBank/DDBJ databases">
        <authorList>
            <person name="Yu X.-Y."/>
        </authorList>
    </citation>
    <scope>NUCLEOTIDE SEQUENCE [LARGE SCALE GENOMIC DNA]</scope>
    <source>
        <strain evidence="9">ZYSR67-Z</strain>
    </source>
</reference>
<evidence type="ECO:0000259" key="5">
    <source>
        <dbReference type="PROSITE" id="PS50109"/>
    </source>
</evidence>
<dbReference type="GO" id="GO:0000155">
    <property type="term" value="F:phosphorelay sensor kinase activity"/>
    <property type="evidence" value="ECO:0007669"/>
    <property type="project" value="InterPro"/>
</dbReference>
<dbReference type="CDD" id="cd00075">
    <property type="entry name" value="HATPase"/>
    <property type="match status" value="1"/>
</dbReference>
<dbReference type="PROSITE" id="PS50109">
    <property type="entry name" value="HIS_KIN"/>
    <property type="match status" value="1"/>
</dbReference>
<dbReference type="RefSeq" id="WP_101194090.1">
    <property type="nucleotide sequence ID" value="NZ_PIYS01000027.1"/>
</dbReference>
<evidence type="ECO:0000259" key="6">
    <source>
        <dbReference type="PROSITE" id="PS50112"/>
    </source>
</evidence>
<feature type="domain" description="PAC" evidence="7">
    <location>
        <begin position="341"/>
        <end position="394"/>
    </location>
</feature>
<evidence type="ECO:0000256" key="2">
    <source>
        <dbReference type="ARBA" id="ARBA00012438"/>
    </source>
</evidence>
<dbReference type="Pfam" id="PF02518">
    <property type="entry name" value="HATPase_c"/>
    <property type="match status" value="1"/>
</dbReference>
<dbReference type="SUPFAM" id="SSF55785">
    <property type="entry name" value="PYP-like sensor domain (PAS domain)"/>
    <property type="match status" value="2"/>
</dbReference>
<dbReference type="Gene3D" id="1.10.287.130">
    <property type="match status" value="1"/>
</dbReference>
<evidence type="ECO:0000256" key="3">
    <source>
        <dbReference type="ARBA" id="ARBA00022553"/>
    </source>
</evidence>
<dbReference type="InterPro" id="IPR036097">
    <property type="entry name" value="HisK_dim/P_sf"/>
</dbReference>
<feature type="domain" description="PAS" evidence="6">
    <location>
        <begin position="269"/>
        <end position="339"/>
    </location>
</feature>
<accession>A0A2I0CMJ2</accession>
<dbReference type="SMART" id="SM00091">
    <property type="entry name" value="PAS"/>
    <property type="match status" value="3"/>
</dbReference>
<gene>
    <name evidence="8" type="ORF">CW360_13785</name>
</gene>
<dbReference type="EC" id="2.7.13.3" evidence="2"/>
<evidence type="ECO:0000313" key="9">
    <source>
        <dbReference type="Proteomes" id="UP000242861"/>
    </source>
</evidence>
<dbReference type="PANTHER" id="PTHR43065">
    <property type="entry name" value="SENSOR HISTIDINE KINASE"/>
    <property type="match status" value="1"/>
</dbReference>
<feature type="domain" description="Histidine kinase" evidence="5">
    <location>
        <begin position="534"/>
        <end position="753"/>
    </location>
</feature>
<dbReference type="Pfam" id="PF00512">
    <property type="entry name" value="HisKA"/>
    <property type="match status" value="1"/>
</dbReference>
<dbReference type="InterPro" id="IPR013656">
    <property type="entry name" value="PAS_4"/>
</dbReference>